<feature type="compositionally biased region" description="Low complexity" evidence="1">
    <location>
        <begin position="58"/>
        <end position="68"/>
    </location>
</feature>
<feature type="compositionally biased region" description="Basic and acidic residues" evidence="1">
    <location>
        <begin position="69"/>
        <end position="82"/>
    </location>
</feature>
<protein>
    <submittedName>
        <fullName evidence="2">Uncharacterized protein</fullName>
    </submittedName>
</protein>
<feature type="compositionally biased region" description="Polar residues" evidence="1">
    <location>
        <begin position="91"/>
        <end position="102"/>
    </location>
</feature>
<dbReference type="EMBL" id="VRLW01000001">
    <property type="protein sequence ID" value="KAA1258552.1"/>
    <property type="molecule type" value="Genomic_DNA"/>
</dbReference>
<dbReference type="Proteomes" id="UP000322699">
    <property type="component" value="Unassembled WGS sequence"/>
</dbReference>
<accession>A0A5B1CEB3</accession>
<proteinExistence type="predicted"/>
<comment type="caution">
    <text evidence="2">The sequence shown here is derived from an EMBL/GenBank/DDBJ whole genome shotgun (WGS) entry which is preliminary data.</text>
</comment>
<reference evidence="2 3" key="1">
    <citation type="submission" date="2019-08" db="EMBL/GenBank/DDBJ databases">
        <title>Deep-cultivation of Planctomycetes and their phenomic and genomic characterization uncovers novel biology.</title>
        <authorList>
            <person name="Wiegand S."/>
            <person name="Jogler M."/>
            <person name="Boedeker C."/>
            <person name="Pinto D."/>
            <person name="Vollmers J."/>
            <person name="Rivas-Marin E."/>
            <person name="Kohn T."/>
            <person name="Peeters S.H."/>
            <person name="Heuer A."/>
            <person name="Rast P."/>
            <person name="Oberbeckmann S."/>
            <person name="Bunk B."/>
            <person name="Jeske O."/>
            <person name="Meyerdierks A."/>
            <person name="Storesund J.E."/>
            <person name="Kallscheuer N."/>
            <person name="Luecker S."/>
            <person name="Lage O.M."/>
            <person name="Pohl T."/>
            <person name="Merkel B.J."/>
            <person name="Hornburger P."/>
            <person name="Mueller R.-W."/>
            <person name="Bruemmer F."/>
            <person name="Labrenz M."/>
            <person name="Spormann A.M."/>
            <person name="Op Den Camp H."/>
            <person name="Overmann J."/>
            <person name="Amann R."/>
            <person name="Jetten M.S.M."/>
            <person name="Mascher T."/>
            <person name="Medema M.H."/>
            <person name="Devos D.P."/>
            <person name="Kaster A.-K."/>
            <person name="Ovreas L."/>
            <person name="Rohde M."/>
            <person name="Galperin M.Y."/>
            <person name="Jogler C."/>
        </authorList>
    </citation>
    <scope>NUCLEOTIDE SEQUENCE [LARGE SCALE GENOMIC DNA]</scope>
    <source>
        <strain evidence="2 3">LF1</strain>
    </source>
</reference>
<feature type="region of interest" description="Disordered" evidence="1">
    <location>
        <begin position="40"/>
        <end position="102"/>
    </location>
</feature>
<sequence length="102" mass="11053">MEIDIGRRKQIGIIDLSALQSLVFWVERYQQQIMEGVPCVLTETPPLSPPAPTVNTDSENGSSGSHLGSSDRSKDQATDSENHVTGGGKRNCQNTSRQGGKR</sequence>
<gene>
    <name evidence="2" type="ORF">LF1_10720</name>
</gene>
<evidence type="ECO:0000313" key="2">
    <source>
        <dbReference type="EMBL" id="KAA1258552.1"/>
    </source>
</evidence>
<dbReference type="AlphaFoldDB" id="A0A5B1CEB3"/>
<evidence type="ECO:0000313" key="3">
    <source>
        <dbReference type="Proteomes" id="UP000322699"/>
    </source>
</evidence>
<keyword evidence="3" id="KW-1185">Reference proteome</keyword>
<evidence type="ECO:0000256" key="1">
    <source>
        <dbReference type="SAM" id="MobiDB-lite"/>
    </source>
</evidence>
<organism evidence="2 3">
    <name type="scientific">Rubripirellula obstinata</name>
    <dbReference type="NCBI Taxonomy" id="406547"/>
    <lineage>
        <taxon>Bacteria</taxon>
        <taxon>Pseudomonadati</taxon>
        <taxon>Planctomycetota</taxon>
        <taxon>Planctomycetia</taxon>
        <taxon>Pirellulales</taxon>
        <taxon>Pirellulaceae</taxon>
        <taxon>Rubripirellula</taxon>
    </lineage>
</organism>
<name>A0A5B1CEB3_9BACT</name>